<evidence type="ECO:0000256" key="9">
    <source>
        <dbReference type="PROSITE-ProRule" id="PRU00175"/>
    </source>
</evidence>
<evidence type="ECO:0000256" key="10">
    <source>
        <dbReference type="SAM" id="MobiDB-lite"/>
    </source>
</evidence>
<dbReference type="SUPFAM" id="SSF57850">
    <property type="entry name" value="RING/U-box"/>
    <property type="match status" value="1"/>
</dbReference>
<feature type="compositionally biased region" description="Polar residues" evidence="10">
    <location>
        <begin position="527"/>
        <end position="537"/>
    </location>
</feature>
<feature type="compositionally biased region" description="Basic and acidic residues" evidence="10">
    <location>
        <begin position="1247"/>
        <end position="1284"/>
    </location>
</feature>
<sequence>MNEFEVDTEVKRIAEAIASSRETLQCTFCRQLPTEAVSGKCGHPICKNCASKICGTRKAICPICKTILTRSSIRRVKTIDDAVKCLKRLIDAFETDSRTNFLSFNLIPTKQDKDPKPSTSGIVEHHFVTNQPQRSRKSSAADGIRRRATIDSGETLKITRINSLHRNEDLTSMSNESNTTLGKGHASMVHGLLAKSEPLEPNEKVGLWLDSEEFDEQLVVVGEIEKPVITLVPSIATTEVPDSASIVRPNSRMSLQSGRKTTSLTKTNRASSTPKKKRNGITSNTTPEENMFDELCGKRVSEQPTETRKVKIASSSADSSWCKLEQFEQETSAKVRKRKRLNISIEKPSTSKQVVGTLDLECSEDDDKIEDAKSGENLIDSNNVQGKNKPHIISDRKLETEEILYLPKLNKRQVKEIIGVSCTQADFDTSKNSSFSPDKSPTKLRNNQTSLRKSDNSNHNNSNDSLPLQIEPEKDTTSCIESIVRPKSRLSLSLSGSRPSSRLSHKSPSESTVRILQQRTDEKSPILGTNSVRVSFHQNDEETKEGTQRNQSNSSTGKDPSIRSCSGFMKRNLVLKRLSSESGKHNVSMLKRGKLYRSRSNVKFLRLGSIISRTLRNELQNIFCSGKVSTCDVETQTNSRLTQTNHMVCSVCKKHVSSEALDNVIIPETRTVSSVSSKSKATQIKEVGTSDPATQRALVEEEFDTVNKVNMMSPKEDSQLKYLSTESPTVDNTERSVKKRRRSPDLQEYAQAIENYANKLIVTDSEDQDTPCQEKFLSSKEINDQTREKKFSSLGTTFSTKTSLLSKITDNPNCLLNLSKSRSPSSRSDTKSLHTSPKRRIRASDSFASESKRQSMEKRKLQIKMSGSYCNTSSDSDVETIRVKKATPISMRKCSGGSKSPMANAKYKVVRKLKYSQESGSNPGTNLRTSQPLEQQGTHEKENRAEEPSTKKTFKRIRQMSSPELQDDYLETEVTSKTSGSNNSLIGTRPIVSWEVNKSPLPSEELSVVFSSNKETQDSKRKRSPSPSSIDIHAIASNWCADLNLSSEEFDNKNDSVLGVFSSKATKKKKLQIDNSPVSSSSDSLPILDQTAFYGKPRKGTDSISKSENHDVTDRVVNEKNTITRDCGDEVEEAIEVNKGSLNNSQSSAKDITSDKDKRNRSNCDLEDARIPSERNENSCGENAISAMSNISVEKNEIAENMDSLLQLGDKLNGVITPRGNSTPIKNKSFQNRNPVTFHRHSYNSNKENEAERESENEEDKGKEGTLLRDSSKLTNRTTHEASKVKNIRISNERNDTVESARVDGDVESCQSSFDHDCMNITQDHMMLQEVENNLLRPKSIKEKEKNSRNNVQKSVDEKATKISPQKKSLVAMDNQKVKACTETHSDDSETMGEDIIERTPEKTKALKKDLHDHIENSQRSTVSRRSFMSVDITPIQRKFQKFMHTATNVSPLVERAGKSSADQHGAAKIARPSFHSTPKSVDPKKSLFARPVLTKPRGASESRLCFVCSNLTLPQIENVKAFARLHNADYTVNYKPEVTHVIVKTEEDDSAARTMKYLLGIAHKKWIVSYQWVTDSSSQNRLLEEEDYEVVDSDTHEPGPRRSRLSKTGLFDEFAFTCMAATSEIPVSNLQDLVGSSGGTVFQTLEDLATERNKYKVILYDTDTQQPTVLDKWRQKSRALPVPLEWVLTCISQYELVSLYSYLPPFTPEVAANLGFPQELLIEDEEDSLSPNETSASNAA</sequence>
<feature type="compositionally biased region" description="Basic and acidic residues" evidence="10">
    <location>
        <begin position="1152"/>
        <end position="1177"/>
    </location>
</feature>
<dbReference type="RefSeq" id="XP_046595373.1">
    <property type="nucleotide sequence ID" value="XM_046739417.1"/>
</dbReference>
<dbReference type="PROSITE" id="PS50089">
    <property type="entry name" value="ZF_RING_2"/>
    <property type="match status" value="1"/>
</dbReference>
<dbReference type="Proteomes" id="UP000829291">
    <property type="component" value="Chromosome 5"/>
</dbReference>
<evidence type="ECO:0000256" key="7">
    <source>
        <dbReference type="ARBA" id="ARBA00023204"/>
    </source>
</evidence>
<feature type="region of interest" description="Disordered" evidence="10">
    <location>
        <begin position="1339"/>
        <end position="1366"/>
    </location>
</feature>
<evidence type="ECO:0000313" key="14">
    <source>
        <dbReference type="RefSeq" id="XP_046595372.1"/>
    </source>
</evidence>
<dbReference type="PROSITE" id="PS00518">
    <property type="entry name" value="ZF_RING_1"/>
    <property type="match status" value="1"/>
</dbReference>
<feature type="domain" description="RING-type" evidence="11">
    <location>
        <begin position="26"/>
        <end position="65"/>
    </location>
</feature>
<feature type="domain" description="BRCT" evidence="12">
    <location>
        <begin position="1507"/>
        <end position="1591"/>
    </location>
</feature>
<feature type="compositionally biased region" description="Basic and acidic residues" evidence="10">
    <location>
        <begin position="1291"/>
        <end position="1304"/>
    </location>
</feature>
<feature type="compositionally biased region" description="Basic and acidic residues" evidence="10">
    <location>
        <begin position="937"/>
        <end position="950"/>
    </location>
</feature>
<dbReference type="PANTHER" id="PTHR13763">
    <property type="entry name" value="BREAST CANCER TYPE 1 SUSCEPTIBILITY PROTEIN BRCA1"/>
    <property type="match status" value="1"/>
</dbReference>
<feature type="compositionally biased region" description="Polar residues" evidence="10">
    <location>
        <begin position="548"/>
        <end position="558"/>
    </location>
</feature>
<organism evidence="13 14">
    <name type="scientific">Neodiprion lecontei</name>
    <name type="common">Redheaded pine sawfly</name>
    <dbReference type="NCBI Taxonomy" id="441921"/>
    <lineage>
        <taxon>Eukaryota</taxon>
        <taxon>Metazoa</taxon>
        <taxon>Ecdysozoa</taxon>
        <taxon>Arthropoda</taxon>
        <taxon>Hexapoda</taxon>
        <taxon>Insecta</taxon>
        <taxon>Pterygota</taxon>
        <taxon>Neoptera</taxon>
        <taxon>Endopterygota</taxon>
        <taxon>Hymenoptera</taxon>
        <taxon>Tenthredinoidea</taxon>
        <taxon>Diprionidae</taxon>
        <taxon>Diprioninae</taxon>
        <taxon>Neodiprion</taxon>
    </lineage>
</organism>
<accession>A0ABM3G529</accession>
<dbReference type="PANTHER" id="PTHR13763:SF0">
    <property type="entry name" value="BREAST CANCER TYPE 1 SUSCEPTIBILITY PROTEIN"/>
    <property type="match status" value="1"/>
</dbReference>
<feature type="region of interest" description="Disordered" evidence="10">
    <location>
        <begin position="1137"/>
        <end position="1180"/>
    </location>
</feature>
<feature type="compositionally biased region" description="Polar residues" evidence="10">
    <location>
        <begin position="973"/>
        <end position="986"/>
    </location>
</feature>
<evidence type="ECO:0000256" key="6">
    <source>
        <dbReference type="ARBA" id="ARBA00022833"/>
    </source>
</evidence>
<dbReference type="InterPro" id="IPR001841">
    <property type="entry name" value="Znf_RING"/>
</dbReference>
<dbReference type="InterPro" id="IPR031099">
    <property type="entry name" value="BRCA1-associated"/>
</dbReference>
<dbReference type="PROSITE" id="PS50172">
    <property type="entry name" value="BRCT"/>
    <property type="match status" value="2"/>
</dbReference>
<feature type="region of interest" description="Disordered" evidence="10">
    <location>
        <begin position="1009"/>
        <end position="1029"/>
    </location>
</feature>
<feature type="compositionally biased region" description="Low complexity" evidence="10">
    <location>
        <begin position="816"/>
        <end position="827"/>
    </location>
</feature>
<keyword evidence="3" id="KW-0677">Repeat</keyword>
<keyword evidence="5 9" id="KW-0863">Zinc-finger</keyword>
<feature type="compositionally biased region" description="Polar residues" evidence="10">
    <location>
        <begin position="916"/>
        <end position="936"/>
    </location>
</feature>
<evidence type="ECO:0000256" key="3">
    <source>
        <dbReference type="ARBA" id="ARBA00022737"/>
    </source>
</evidence>
<gene>
    <name evidence="14 15" type="primary">LOC107221478</name>
</gene>
<evidence type="ECO:0000256" key="5">
    <source>
        <dbReference type="ARBA" id="ARBA00022771"/>
    </source>
</evidence>
<keyword evidence="6" id="KW-0862">Zinc</keyword>
<evidence type="ECO:0000259" key="12">
    <source>
        <dbReference type="PROSITE" id="PS50172"/>
    </source>
</evidence>
<name>A0ABM3G529_NEOLC</name>
<dbReference type="Pfam" id="PF00533">
    <property type="entry name" value="BRCT"/>
    <property type="match status" value="1"/>
</dbReference>
<feature type="compositionally biased region" description="Polar residues" evidence="10">
    <location>
        <begin position="428"/>
        <end position="451"/>
    </location>
</feature>
<feature type="domain" description="BRCT" evidence="12">
    <location>
        <begin position="1607"/>
        <end position="1705"/>
    </location>
</feature>
<feature type="region of interest" description="Disordered" evidence="10">
    <location>
        <begin position="251"/>
        <end position="289"/>
    </location>
</feature>
<evidence type="ECO:0000256" key="8">
    <source>
        <dbReference type="ARBA" id="ARBA00023242"/>
    </source>
</evidence>
<dbReference type="GeneID" id="107221478"/>
<feature type="region of interest" description="Disordered" evidence="10">
    <location>
        <begin position="915"/>
        <end position="986"/>
    </location>
</feature>
<feature type="region of interest" description="Disordered" evidence="10">
    <location>
        <begin position="428"/>
        <end position="474"/>
    </location>
</feature>
<dbReference type="InterPro" id="IPR001357">
    <property type="entry name" value="BRCT_dom"/>
</dbReference>
<evidence type="ECO:0000256" key="2">
    <source>
        <dbReference type="ARBA" id="ARBA00022723"/>
    </source>
</evidence>
<keyword evidence="13" id="KW-1185">Reference proteome</keyword>
<feature type="compositionally biased region" description="Polar residues" evidence="10">
    <location>
        <begin position="1219"/>
        <end position="1235"/>
    </location>
</feature>
<feature type="region of interest" description="Disordered" evidence="10">
    <location>
        <begin position="724"/>
        <end position="745"/>
    </location>
</feature>
<feature type="region of interest" description="Disordered" evidence="10">
    <location>
        <begin position="816"/>
        <end position="863"/>
    </location>
</feature>
<feature type="compositionally biased region" description="Polar residues" evidence="10">
    <location>
        <begin position="251"/>
        <end position="273"/>
    </location>
</feature>
<feature type="region of interest" description="Disordered" evidence="10">
    <location>
        <begin position="490"/>
        <end position="565"/>
    </location>
</feature>
<feature type="compositionally biased region" description="Basic and acidic residues" evidence="10">
    <location>
        <begin position="538"/>
        <end position="547"/>
    </location>
</feature>
<keyword evidence="7" id="KW-0234">DNA repair</keyword>
<keyword evidence="2" id="KW-0479">Metal-binding</keyword>
<dbReference type="SMART" id="SM00292">
    <property type="entry name" value="BRCT"/>
    <property type="match status" value="1"/>
</dbReference>
<feature type="region of interest" description="Disordered" evidence="10">
    <location>
        <begin position="1217"/>
        <end position="1304"/>
    </location>
</feature>
<comment type="subcellular location">
    <subcellularLocation>
        <location evidence="1">Nucleus</location>
    </subcellularLocation>
</comment>
<reference evidence="14 15" key="1">
    <citation type="submission" date="2025-05" db="UniProtKB">
        <authorList>
            <consortium name="RefSeq"/>
        </authorList>
    </citation>
    <scope>IDENTIFICATION</scope>
    <source>
        <tissue evidence="14 15">Thorax and Abdomen</tissue>
    </source>
</reference>
<dbReference type="InterPro" id="IPR036420">
    <property type="entry name" value="BRCT_dom_sf"/>
</dbReference>
<evidence type="ECO:0000256" key="1">
    <source>
        <dbReference type="ARBA" id="ARBA00004123"/>
    </source>
</evidence>
<proteinExistence type="predicted"/>
<keyword evidence="8" id="KW-0539">Nucleus</keyword>
<keyword evidence="4" id="KW-0227">DNA damage</keyword>
<dbReference type="InterPro" id="IPR017907">
    <property type="entry name" value="Znf_RING_CS"/>
</dbReference>
<feature type="compositionally biased region" description="Low complexity" evidence="10">
    <location>
        <begin position="490"/>
        <end position="502"/>
    </location>
</feature>
<feature type="compositionally biased region" description="Basic and acidic residues" evidence="10">
    <location>
        <begin position="850"/>
        <end position="860"/>
    </location>
</feature>
<feature type="compositionally biased region" description="Polar residues" evidence="10">
    <location>
        <begin position="1140"/>
        <end position="1151"/>
    </location>
</feature>
<evidence type="ECO:0000313" key="13">
    <source>
        <dbReference type="Proteomes" id="UP000829291"/>
    </source>
</evidence>
<dbReference type="InterPro" id="IPR013083">
    <property type="entry name" value="Znf_RING/FYVE/PHD"/>
</dbReference>
<protein>
    <submittedName>
        <fullName evidence="14 15">Breast cancer type 1 susceptibility protein homolog</fullName>
    </submittedName>
</protein>
<dbReference type="Gene3D" id="3.30.40.10">
    <property type="entry name" value="Zinc/RING finger domain, C3HC4 (zinc finger)"/>
    <property type="match status" value="1"/>
</dbReference>
<dbReference type="Gene3D" id="3.40.50.10190">
    <property type="entry name" value="BRCT domain"/>
    <property type="match status" value="2"/>
</dbReference>
<evidence type="ECO:0000259" key="11">
    <source>
        <dbReference type="PROSITE" id="PS50089"/>
    </source>
</evidence>
<evidence type="ECO:0000256" key="4">
    <source>
        <dbReference type="ARBA" id="ARBA00022763"/>
    </source>
</evidence>
<dbReference type="SUPFAM" id="SSF52113">
    <property type="entry name" value="BRCT domain"/>
    <property type="match status" value="2"/>
</dbReference>
<dbReference type="RefSeq" id="XP_046595372.1">
    <property type="nucleotide sequence ID" value="XM_046739416.1"/>
</dbReference>
<evidence type="ECO:0000313" key="15">
    <source>
        <dbReference type="RefSeq" id="XP_046595373.1"/>
    </source>
</evidence>